<dbReference type="RefSeq" id="XP_056082430.1">
    <property type="nucleotide sequence ID" value="XM_056222772.1"/>
</dbReference>
<dbReference type="EMBL" id="OX365763">
    <property type="protein sequence ID" value="CAI4039315.1"/>
    <property type="molecule type" value="Genomic_DNA"/>
</dbReference>
<name>A0AA35NIJ6_SACMI</name>
<proteinExistence type="predicted"/>
<gene>
    <name evidence="1" type="primary">SMKI07G2980</name>
    <name evidence="1" type="ORF">SMKI_07G2980</name>
</gene>
<accession>A0AA35NIJ6</accession>
<organism evidence="1 2">
    <name type="scientific">Saccharomyces mikatae IFO 1815</name>
    <dbReference type="NCBI Taxonomy" id="226126"/>
    <lineage>
        <taxon>Eukaryota</taxon>
        <taxon>Fungi</taxon>
        <taxon>Dikarya</taxon>
        <taxon>Ascomycota</taxon>
        <taxon>Saccharomycotina</taxon>
        <taxon>Saccharomycetes</taxon>
        <taxon>Saccharomycetales</taxon>
        <taxon>Saccharomycetaceae</taxon>
        <taxon>Saccharomyces</taxon>
    </lineage>
</organism>
<protein>
    <submittedName>
        <fullName evidence="1">Uncharacterized protein</fullName>
    </submittedName>
</protein>
<sequence>MFKCLLGMGAEGTFISEFLQQLFCLQPCLVSVRVCGIASFFFNLSSLLHYSRREADPAVCAEIF</sequence>
<dbReference type="Proteomes" id="UP001161438">
    <property type="component" value="Chromosome 7"/>
</dbReference>
<dbReference type="AlphaFoldDB" id="A0AA35NIJ6"/>
<dbReference type="GeneID" id="80918526"/>
<reference evidence="1" key="1">
    <citation type="submission" date="2022-10" db="EMBL/GenBank/DDBJ databases">
        <authorList>
            <person name="Byrne P K."/>
        </authorList>
    </citation>
    <scope>NUCLEOTIDE SEQUENCE</scope>
    <source>
        <strain evidence="1">IFO1815</strain>
    </source>
</reference>
<evidence type="ECO:0000313" key="1">
    <source>
        <dbReference type="EMBL" id="CAI4039315.1"/>
    </source>
</evidence>
<evidence type="ECO:0000313" key="2">
    <source>
        <dbReference type="Proteomes" id="UP001161438"/>
    </source>
</evidence>
<keyword evidence="2" id="KW-1185">Reference proteome</keyword>